<sequence length="68" mass="7811">MVKASLDSTAAMGVEMIQVYLPEMALLIAHLEMFVVVWRGEMAQVCWEMELPRPIARLEMVVVSQLYR</sequence>
<dbReference type="AlphaFoldDB" id="A0A401ZXD9"/>
<keyword evidence="2" id="KW-1185">Reference proteome</keyword>
<accession>A0A401ZXD9</accession>
<protein>
    <submittedName>
        <fullName evidence="1">Uncharacterized protein</fullName>
    </submittedName>
</protein>
<evidence type="ECO:0000313" key="1">
    <source>
        <dbReference type="EMBL" id="GCE11514.1"/>
    </source>
</evidence>
<reference evidence="2" key="1">
    <citation type="submission" date="2018-12" db="EMBL/GenBank/DDBJ databases">
        <title>Tengunoibacter tsumagoiensis gen. nov., sp. nov., Dictyobacter kobayashii sp. nov., D. alpinus sp. nov., and D. joshuensis sp. nov. and description of Dictyobacteraceae fam. nov. within the order Ktedonobacterales isolated from Tengu-no-mugimeshi.</title>
        <authorList>
            <person name="Wang C.M."/>
            <person name="Zheng Y."/>
            <person name="Sakai Y."/>
            <person name="Toyoda A."/>
            <person name="Minakuchi Y."/>
            <person name="Abe K."/>
            <person name="Yokota A."/>
            <person name="Yabe S."/>
        </authorList>
    </citation>
    <scope>NUCLEOTIDE SEQUENCE [LARGE SCALE GENOMIC DNA]</scope>
    <source>
        <strain evidence="2">Uno3</strain>
    </source>
</reference>
<name>A0A401ZXD9_9CHLR</name>
<organism evidence="1 2">
    <name type="scientific">Tengunoibacter tsumagoiensis</name>
    <dbReference type="NCBI Taxonomy" id="2014871"/>
    <lineage>
        <taxon>Bacteria</taxon>
        <taxon>Bacillati</taxon>
        <taxon>Chloroflexota</taxon>
        <taxon>Ktedonobacteria</taxon>
        <taxon>Ktedonobacterales</taxon>
        <taxon>Dictyobacteraceae</taxon>
        <taxon>Tengunoibacter</taxon>
    </lineage>
</organism>
<dbReference type="EMBL" id="BIFR01000001">
    <property type="protein sequence ID" value="GCE11514.1"/>
    <property type="molecule type" value="Genomic_DNA"/>
</dbReference>
<evidence type="ECO:0000313" key="2">
    <source>
        <dbReference type="Proteomes" id="UP000287352"/>
    </source>
</evidence>
<proteinExistence type="predicted"/>
<gene>
    <name evidence="1" type="ORF">KTT_13730</name>
</gene>
<dbReference type="Proteomes" id="UP000287352">
    <property type="component" value="Unassembled WGS sequence"/>
</dbReference>
<comment type="caution">
    <text evidence="1">The sequence shown here is derived from an EMBL/GenBank/DDBJ whole genome shotgun (WGS) entry which is preliminary data.</text>
</comment>